<dbReference type="FunCoup" id="W5NFJ7">
    <property type="interactions" value="530"/>
</dbReference>
<evidence type="ECO:0000256" key="2">
    <source>
        <dbReference type="ARBA" id="ARBA00004286"/>
    </source>
</evidence>
<proteinExistence type="inferred from homology"/>
<dbReference type="GO" id="GO:0005634">
    <property type="term" value="C:nucleus"/>
    <property type="evidence" value="ECO:0000318"/>
    <property type="project" value="GO_Central"/>
</dbReference>
<dbReference type="Pfam" id="PF22934">
    <property type="entry name" value="SPRTN_ZBD"/>
    <property type="match status" value="1"/>
</dbReference>
<dbReference type="GO" id="GO:0006508">
    <property type="term" value="P:proteolysis"/>
    <property type="evidence" value="ECO:0007669"/>
    <property type="project" value="UniProtKB-KW"/>
</dbReference>
<dbReference type="Ensembl" id="ENSLOCT00000019438.1">
    <property type="protein sequence ID" value="ENSLOCP00000019406.1"/>
    <property type="gene ID" value="ENSLOCG00000015764.1"/>
</dbReference>
<keyword evidence="4" id="KW-0158">Chromosome</keyword>
<evidence type="ECO:0000313" key="20">
    <source>
        <dbReference type="Proteomes" id="UP000018468"/>
    </source>
</evidence>
<dbReference type="STRING" id="7918.ENSLOCP00000019406"/>
<dbReference type="Gene3D" id="3.30.160.60">
    <property type="entry name" value="Classic Zinc Finger"/>
    <property type="match status" value="1"/>
</dbReference>
<dbReference type="InterPro" id="IPR006640">
    <property type="entry name" value="SprT-like_domain"/>
</dbReference>
<feature type="region of interest" description="Disordered" evidence="17">
    <location>
        <begin position="238"/>
        <end position="279"/>
    </location>
</feature>
<feature type="compositionally biased region" description="Polar residues" evidence="17">
    <location>
        <begin position="296"/>
        <end position="305"/>
    </location>
</feature>
<dbReference type="GeneTree" id="ENSGT00390000003585"/>
<dbReference type="HOGENOM" id="CLU_019426_3_1_1"/>
<sequence>MDEDFLLALQLQDQFDQEASVSIVDDDDDYVQNKKRRVETSDELVTYPRSSFRPERPLSIVDESWEMLDPSPDVRAMFLQFNDMFFWGRLAGVEVKWSPRMTLCAGVCSYEGRGGLCSIRLSEPLLKLRPRRDLVETLLHEMIHALLFVTQNNRDRDGHGPEFCKHMNRINKASGTNITIYHSFHDEVDLYRTHWWRCDGPCQTRRPFFGYVKRATNRAPSARDPWWPQHQQTCGGTFIKVKEPEDYGKKGKKAENNKKGGTQQKDKSTPTAAGHSGSLDIRTLIPFSGKGFVLGHSSQATSSQEVPRDGRPSSEHKSTPSLLGSPPGNRKAEDAGALEWPGLSSSLKNSSTGSGDPKSGGNQSVPPKGNPTGKRSVGNSKAFVNINGSPIRILKANGQLQKPLSNSRDFFGAKQRLVNDLFQAKGAKSLEGPGVSKGGTISSKAQSEVRGQSKLMKNERSPTDESHSKGFKASEKRGGVSATEVQKSDTSEIPGCSRDVKPSPFEPLHSKYFKSPGKSKTDVPNARKRLRDEGSSAHIFDFFQRTTTEWSKPQTLAESTVTTTPSPVVNIPPSSANCMVSCPVCHTKVPESTINEHLDTCLK</sequence>
<dbReference type="Proteomes" id="UP000018468">
    <property type="component" value="Linkage group LG1"/>
</dbReference>
<dbReference type="GO" id="GO:0008270">
    <property type="term" value="F:zinc ion binding"/>
    <property type="evidence" value="ECO:0007669"/>
    <property type="project" value="UniProtKB-KW"/>
</dbReference>
<keyword evidence="7 16" id="KW-0227">DNA damage</keyword>
<dbReference type="InterPro" id="IPR044245">
    <property type="entry name" value="Spartan"/>
</dbReference>
<feature type="region of interest" description="Disordered" evidence="17">
    <location>
        <begin position="295"/>
        <end position="383"/>
    </location>
</feature>
<evidence type="ECO:0000256" key="12">
    <source>
        <dbReference type="ARBA" id="ARBA00023204"/>
    </source>
</evidence>
<keyword evidence="6" id="KW-0479">Metal-binding</keyword>
<evidence type="ECO:0000256" key="4">
    <source>
        <dbReference type="ARBA" id="ARBA00022454"/>
    </source>
</evidence>
<dbReference type="Bgee" id="ENSLOCG00000015764">
    <property type="expression patterns" value="Expressed in pharyngeal gill and 13 other cell types or tissues"/>
</dbReference>
<feature type="compositionally biased region" description="Basic and acidic residues" evidence="17">
    <location>
        <begin position="306"/>
        <end position="318"/>
    </location>
</feature>
<reference evidence="19" key="2">
    <citation type="submission" date="2025-08" db="UniProtKB">
        <authorList>
            <consortium name="Ensembl"/>
        </authorList>
    </citation>
    <scope>IDENTIFICATION</scope>
</reference>
<dbReference type="InterPro" id="IPR006642">
    <property type="entry name" value="Rad18_UBZ4"/>
</dbReference>
<dbReference type="PANTHER" id="PTHR21220:SF0">
    <property type="entry name" value="DNA-DEPENDENT METALLOPROTEASE SPRTN"/>
    <property type="match status" value="1"/>
</dbReference>
<evidence type="ECO:0000256" key="16">
    <source>
        <dbReference type="PROSITE-ProRule" id="PRU01256"/>
    </source>
</evidence>
<feature type="domain" description="UBZ4-type" evidence="18">
    <location>
        <begin position="579"/>
        <end position="603"/>
    </location>
</feature>
<evidence type="ECO:0000256" key="3">
    <source>
        <dbReference type="ARBA" id="ARBA00010724"/>
    </source>
</evidence>
<dbReference type="InterPro" id="IPR055220">
    <property type="entry name" value="SPRTN_ZBD"/>
</dbReference>
<evidence type="ECO:0000256" key="17">
    <source>
        <dbReference type="SAM" id="MobiDB-lite"/>
    </source>
</evidence>
<evidence type="ECO:0000256" key="5">
    <source>
        <dbReference type="ARBA" id="ARBA00022670"/>
    </source>
</evidence>
<organism evidence="19 20">
    <name type="scientific">Lepisosteus oculatus</name>
    <name type="common">Spotted gar</name>
    <dbReference type="NCBI Taxonomy" id="7918"/>
    <lineage>
        <taxon>Eukaryota</taxon>
        <taxon>Metazoa</taxon>
        <taxon>Chordata</taxon>
        <taxon>Craniata</taxon>
        <taxon>Vertebrata</taxon>
        <taxon>Euteleostomi</taxon>
        <taxon>Actinopterygii</taxon>
        <taxon>Neopterygii</taxon>
        <taxon>Holostei</taxon>
        <taxon>Semionotiformes</taxon>
        <taxon>Lepisosteidae</taxon>
        <taxon>Lepisosteus</taxon>
    </lineage>
</organism>
<evidence type="ECO:0000256" key="15">
    <source>
        <dbReference type="ARBA" id="ARBA00030396"/>
    </source>
</evidence>
<dbReference type="Pfam" id="PF10263">
    <property type="entry name" value="SprT-like"/>
    <property type="match status" value="1"/>
</dbReference>
<evidence type="ECO:0000256" key="6">
    <source>
        <dbReference type="ARBA" id="ARBA00022723"/>
    </source>
</evidence>
<dbReference type="FunFam" id="3.30.160.60:FF:000331">
    <property type="entry name" value="E3 ubiquitin-protein ligase RAD18"/>
    <property type="match status" value="1"/>
</dbReference>
<evidence type="ECO:0000256" key="1">
    <source>
        <dbReference type="ARBA" id="ARBA00004123"/>
    </source>
</evidence>
<comment type="similarity">
    <text evidence="3">Belongs to the Spartan family.</text>
</comment>
<keyword evidence="8 16" id="KW-0863">Zinc-finger</keyword>
<dbReference type="GO" id="GO:0006974">
    <property type="term" value="P:DNA damage response"/>
    <property type="evidence" value="ECO:0000318"/>
    <property type="project" value="GO_Central"/>
</dbReference>
<dbReference type="SMART" id="SM00731">
    <property type="entry name" value="SprT"/>
    <property type="match status" value="1"/>
</dbReference>
<dbReference type="GO" id="GO:0003697">
    <property type="term" value="F:single-stranded DNA binding"/>
    <property type="evidence" value="ECO:0007669"/>
    <property type="project" value="InterPro"/>
</dbReference>
<feature type="compositionally biased region" description="Basic and acidic residues" evidence="17">
    <location>
        <begin position="456"/>
        <end position="478"/>
    </location>
</feature>
<reference evidence="20" key="1">
    <citation type="submission" date="2011-12" db="EMBL/GenBank/DDBJ databases">
        <title>The Draft Genome of Lepisosteus oculatus.</title>
        <authorList>
            <consortium name="The Broad Institute Genome Assembly &amp; Analysis Group"/>
            <consortium name="Computational R&amp;D Group"/>
            <consortium name="and Sequencing Platform"/>
            <person name="Di Palma F."/>
            <person name="Alfoldi J."/>
            <person name="Johnson J."/>
            <person name="Berlin A."/>
            <person name="Gnerre S."/>
            <person name="Jaffe D."/>
            <person name="MacCallum I."/>
            <person name="Young S."/>
            <person name="Walker B.J."/>
            <person name="Lander E.S."/>
            <person name="Lindblad-Toh K."/>
        </authorList>
    </citation>
    <scope>NUCLEOTIDE SEQUENCE [LARGE SCALE GENOMIC DNA]</scope>
</reference>
<dbReference type="PANTHER" id="PTHR21220">
    <property type="entry name" value="DNA-DEPENDENT METALLOPROTEASE SPRTN"/>
    <property type="match status" value="1"/>
</dbReference>
<keyword evidence="11" id="KW-0482">Metalloprotease</keyword>
<evidence type="ECO:0000313" key="19">
    <source>
        <dbReference type="Ensembl" id="ENSLOCP00000019406.1"/>
    </source>
</evidence>
<dbReference type="OMA" id="PSSANCM"/>
<keyword evidence="9" id="KW-0378">Hydrolase</keyword>
<evidence type="ECO:0000256" key="8">
    <source>
        <dbReference type="ARBA" id="ARBA00022771"/>
    </source>
</evidence>
<reference evidence="19" key="3">
    <citation type="submission" date="2025-09" db="UniProtKB">
        <authorList>
            <consortium name="Ensembl"/>
        </authorList>
    </citation>
    <scope>IDENTIFICATION</scope>
</reference>
<keyword evidence="10" id="KW-0862">Zinc</keyword>
<feature type="compositionally biased region" description="Low complexity" evidence="17">
    <location>
        <begin position="342"/>
        <end position="355"/>
    </location>
</feature>
<feature type="compositionally biased region" description="Basic and acidic residues" evidence="17">
    <location>
        <begin position="240"/>
        <end position="268"/>
    </location>
</feature>
<dbReference type="EMBL" id="AHAT01008283">
    <property type="status" value="NOT_ANNOTATED_CDS"/>
    <property type="molecule type" value="Genomic_DNA"/>
</dbReference>
<dbReference type="PROSITE" id="PS51908">
    <property type="entry name" value="ZF_UBZ4"/>
    <property type="match status" value="1"/>
</dbReference>
<dbReference type="GO" id="GO:0004222">
    <property type="term" value="F:metalloendopeptidase activity"/>
    <property type="evidence" value="ECO:0007669"/>
    <property type="project" value="InterPro"/>
</dbReference>
<keyword evidence="5" id="KW-0645">Protease</keyword>
<evidence type="ECO:0000256" key="10">
    <source>
        <dbReference type="ARBA" id="ARBA00022833"/>
    </source>
</evidence>
<protein>
    <recommendedName>
        <fullName evidence="14">DNA-dependent metalloprotease SPRTN</fullName>
    </recommendedName>
    <alternativeName>
        <fullName evidence="15">Protein with SprT-like domain at the N terminus</fullName>
    </alternativeName>
</protein>
<dbReference type="InParanoid" id="W5NFJ7"/>
<accession>W5NFJ7</accession>
<feature type="compositionally biased region" description="Polar residues" evidence="17">
    <location>
        <begin position="439"/>
        <end position="450"/>
    </location>
</feature>
<evidence type="ECO:0000259" key="18">
    <source>
        <dbReference type="PROSITE" id="PS51908"/>
    </source>
</evidence>
<dbReference type="eggNOG" id="KOG3931">
    <property type="taxonomic scope" value="Eukaryota"/>
</dbReference>
<dbReference type="GO" id="GO:0006281">
    <property type="term" value="P:DNA repair"/>
    <property type="evidence" value="ECO:0007669"/>
    <property type="project" value="UniProtKB-KW"/>
</dbReference>
<evidence type="ECO:0000256" key="11">
    <source>
        <dbReference type="ARBA" id="ARBA00023049"/>
    </source>
</evidence>
<evidence type="ECO:0000256" key="7">
    <source>
        <dbReference type="ARBA" id="ARBA00022763"/>
    </source>
</evidence>
<comment type="subcellular location">
    <subcellularLocation>
        <location evidence="2">Chromosome</location>
    </subcellularLocation>
    <subcellularLocation>
        <location evidence="1">Nucleus</location>
    </subcellularLocation>
</comment>
<dbReference type="GO" id="GO:0031593">
    <property type="term" value="F:polyubiquitin modification-dependent protein binding"/>
    <property type="evidence" value="ECO:0000318"/>
    <property type="project" value="GO_Central"/>
</dbReference>
<keyword evidence="13" id="KW-0539">Nucleus</keyword>
<evidence type="ECO:0000256" key="14">
    <source>
        <dbReference type="ARBA" id="ARBA00023885"/>
    </source>
</evidence>
<dbReference type="AlphaFoldDB" id="W5NFJ7"/>
<evidence type="ECO:0000256" key="13">
    <source>
        <dbReference type="ARBA" id="ARBA00023242"/>
    </source>
</evidence>
<keyword evidence="12 16" id="KW-0234">DNA repair</keyword>
<dbReference type="SMART" id="SM00734">
    <property type="entry name" value="ZnF_Rad18"/>
    <property type="match status" value="1"/>
</dbReference>
<evidence type="ECO:0000256" key="9">
    <source>
        <dbReference type="ARBA" id="ARBA00022801"/>
    </source>
</evidence>
<dbReference type="GO" id="GO:0005694">
    <property type="term" value="C:chromosome"/>
    <property type="evidence" value="ECO:0007669"/>
    <property type="project" value="UniProtKB-SubCell"/>
</dbReference>
<feature type="region of interest" description="Disordered" evidence="17">
    <location>
        <begin position="425"/>
        <end position="532"/>
    </location>
</feature>
<keyword evidence="20" id="KW-1185">Reference proteome</keyword>
<name>W5NFJ7_LEPOC</name>